<organism evidence="8 9">
    <name type="scientific">Staphylococcus massiliensis S46</name>
    <dbReference type="NCBI Taxonomy" id="1229783"/>
    <lineage>
        <taxon>Bacteria</taxon>
        <taxon>Bacillati</taxon>
        <taxon>Bacillota</taxon>
        <taxon>Bacilli</taxon>
        <taxon>Bacillales</taxon>
        <taxon>Staphylococcaceae</taxon>
        <taxon>Staphylococcus</taxon>
    </lineage>
</organism>
<evidence type="ECO:0000256" key="3">
    <source>
        <dbReference type="ARBA" id="ARBA00022692"/>
    </source>
</evidence>
<evidence type="ECO:0000256" key="4">
    <source>
        <dbReference type="ARBA" id="ARBA00022989"/>
    </source>
</evidence>
<evidence type="ECO:0000313" key="9">
    <source>
        <dbReference type="Proteomes" id="UP000009885"/>
    </source>
</evidence>
<protein>
    <submittedName>
        <fullName evidence="8">Sodium ABC transporter permease</fullName>
    </submittedName>
</protein>
<name>K9ANQ5_9STAP</name>
<dbReference type="PANTHER" id="PTHR30294">
    <property type="entry name" value="MEMBRANE COMPONENT OF ABC TRANSPORTER YHHJ-RELATED"/>
    <property type="match status" value="1"/>
</dbReference>
<dbReference type="PATRIC" id="fig|1229783.3.peg.890"/>
<evidence type="ECO:0000256" key="6">
    <source>
        <dbReference type="SAM" id="Phobius"/>
    </source>
</evidence>
<comment type="subcellular location">
    <subcellularLocation>
        <location evidence="1">Cell membrane</location>
        <topology evidence="1">Multi-pass membrane protein</topology>
    </subcellularLocation>
</comment>
<feature type="transmembrane region" description="Helical" evidence="6">
    <location>
        <begin position="279"/>
        <end position="302"/>
    </location>
</feature>
<feature type="transmembrane region" description="Helical" evidence="6">
    <location>
        <begin position="180"/>
        <end position="202"/>
    </location>
</feature>
<dbReference type="RefSeq" id="WP_009382909.1">
    <property type="nucleotide sequence ID" value="NZ_AMSQ01000005.1"/>
</dbReference>
<dbReference type="InterPro" id="IPR051449">
    <property type="entry name" value="ABC-2_transporter_component"/>
</dbReference>
<dbReference type="GO" id="GO:0005886">
    <property type="term" value="C:plasma membrane"/>
    <property type="evidence" value="ECO:0007669"/>
    <property type="project" value="UniProtKB-SubCell"/>
</dbReference>
<dbReference type="Proteomes" id="UP000009885">
    <property type="component" value="Unassembled WGS sequence"/>
</dbReference>
<reference evidence="8 9" key="1">
    <citation type="journal article" date="2013" name="Genome Announc.">
        <title>Genome Sequence of Staphylococcus massiliensis Strain S46, Isolated from the Surface of Healthy Human Skin.</title>
        <authorList>
            <person name="Srivastav R."/>
            <person name="Singh A."/>
            <person name="Jangir P.K."/>
            <person name="Kumari C."/>
            <person name="Muduli S."/>
            <person name="Sharma R."/>
        </authorList>
    </citation>
    <scope>NUCLEOTIDE SEQUENCE [LARGE SCALE GENOMIC DNA]</scope>
    <source>
        <strain evidence="8 9">S46</strain>
    </source>
</reference>
<feature type="transmembrane region" description="Helical" evidence="6">
    <location>
        <begin position="314"/>
        <end position="333"/>
    </location>
</feature>
<dbReference type="eggNOG" id="COG1668">
    <property type="taxonomic scope" value="Bacteria"/>
</dbReference>
<comment type="caution">
    <text evidence="8">The sequence shown here is derived from an EMBL/GenBank/DDBJ whole genome shotgun (WGS) entry which is preliminary data.</text>
</comment>
<proteinExistence type="predicted"/>
<dbReference type="STRING" id="1229783.C273_04415"/>
<dbReference type="GO" id="GO:0140359">
    <property type="term" value="F:ABC-type transporter activity"/>
    <property type="evidence" value="ECO:0007669"/>
    <property type="project" value="InterPro"/>
</dbReference>
<dbReference type="OrthoDB" id="9768837at2"/>
<evidence type="ECO:0000259" key="7">
    <source>
        <dbReference type="Pfam" id="PF12698"/>
    </source>
</evidence>
<evidence type="ECO:0000256" key="1">
    <source>
        <dbReference type="ARBA" id="ARBA00004651"/>
    </source>
</evidence>
<evidence type="ECO:0000256" key="2">
    <source>
        <dbReference type="ARBA" id="ARBA00022475"/>
    </source>
</evidence>
<evidence type="ECO:0000313" key="8">
    <source>
        <dbReference type="EMBL" id="EKU49018.1"/>
    </source>
</evidence>
<keyword evidence="4 6" id="KW-1133">Transmembrane helix</keyword>
<gene>
    <name evidence="8" type="ORF">C273_04415</name>
</gene>
<feature type="transmembrane region" description="Helical" evidence="6">
    <location>
        <begin position="369"/>
        <end position="388"/>
    </location>
</feature>
<sequence>MSKFLATFKLTYIKKIKTKSFVLMTLLMMVLILVGANIDKIIKAFNPGMGEVGIVTQDKDLYKQLKAAEEKIDDNAKIQYVNSAEAAKEKVKDKDLDTAYIIEETKDHALKGTIVGRQNADPGDKAKLQGILTTFQQQRMSQSLNIKPDKMQKLLSQSQVDDLKVSEDDKETERDSSESFFITGFVYVIVFLMFFIIINYASQIGMEVANEKTSRVIEMVITSVSPIAHVLSKILAIIAVAFTQLLLIVATMVFSYFVFDLSSLFETLDLKVGPDAVKVMIYGVIFFILGIISFIFLAAMLGAMTARIEDVGQAIAPMTLIQVGAFYIVMFNLATPNSLIAKITSFIPLFSPYVMFLRSSSPDTPFWHVLVGMIISLITIAVLMFLTMKVYKDAVLSFDKGLFASIKRLWKNKNA</sequence>
<dbReference type="Pfam" id="PF12698">
    <property type="entry name" value="ABC2_membrane_3"/>
    <property type="match status" value="1"/>
</dbReference>
<accession>K9ANQ5</accession>
<feature type="transmembrane region" description="Helical" evidence="6">
    <location>
        <begin position="234"/>
        <end position="259"/>
    </location>
</feature>
<evidence type="ECO:0000256" key="5">
    <source>
        <dbReference type="ARBA" id="ARBA00023136"/>
    </source>
</evidence>
<dbReference type="EMBL" id="AMSQ01000005">
    <property type="protein sequence ID" value="EKU49018.1"/>
    <property type="molecule type" value="Genomic_DNA"/>
</dbReference>
<feature type="domain" description="ABC-2 type transporter transmembrane" evidence="7">
    <location>
        <begin position="19"/>
        <end position="388"/>
    </location>
</feature>
<keyword evidence="5 6" id="KW-0472">Membrane</keyword>
<dbReference type="PANTHER" id="PTHR30294:SF29">
    <property type="entry name" value="MULTIDRUG ABC TRANSPORTER PERMEASE YBHS-RELATED"/>
    <property type="match status" value="1"/>
</dbReference>
<keyword evidence="3 6" id="KW-0812">Transmembrane</keyword>
<keyword evidence="9" id="KW-1185">Reference proteome</keyword>
<feature type="transmembrane region" description="Helical" evidence="6">
    <location>
        <begin position="21"/>
        <end position="38"/>
    </location>
</feature>
<dbReference type="InterPro" id="IPR013525">
    <property type="entry name" value="ABC2_TM"/>
</dbReference>
<dbReference type="AlphaFoldDB" id="K9ANQ5"/>
<keyword evidence="2" id="KW-1003">Cell membrane</keyword>